<comment type="caution">
    <text evidence="1">The sequence shown here is derived from an EMBL/GenBank/DDBJ whole genome shotgun (WGS) entry which is preliminary data.</text>
</comment>
<evidence type="ECO:0000313" key="2">
    <source>
        <dbReference type="Proteomes" id="UP000499080"/>
    </source>
</evidence>
<sequence length="106" mass="11886">DPYSLVKVGLRDPIQRRSAEYRGLLHVKSVEDQMSSHCANSRSMLKAPAPLISAVKQHQARSVVERMTTWEPASIFLPHINPNSTAIVMIRRTRAWGGILSQHCVV</sequence>
<dbReference type="AlphaFoldDB" id="A0A4Y2WFI4"/>
<organism evidence="1 2">
    <name type="scientific">Araneus ventricosus</name>
    <name type="common">Orbweaver spider</name>
    <name type="synonym">Epeira ventricosa</name>
    <dbReference type="NCBI Taxonomy" id="182803"/>
    <lineage>
        <taxon>Eukaryota</taxon>
        <taxon>Metazoa</taxon>
        <taxon>Ecdysozoa</taxon>
        <taxon>Arthropoda</taxon>
        <taxon>Chelicerata</taxon>
        <taxon>Arachnida</taxon>
        <taxon>Araneae</taxon>
        <taxon>Araneomorphae</taxon>
        <taxon>Entelegynae</taxon>
        <taxon>Araneoidea</taxon>
        <taxon>Araneidae</taxon>
        <taxon>Araneus</taxon>
    </lineage>
</organism>
<gene>
    <name evidence="1" type="ORF">AVEN_123476_1</name>
</gene>
<dbReference type="Proteomes" id="UP000499080">
    <property type="component" value="Unassembled WGS sequence"/>
</dbReference>
<feature type="non-terminal residue" evidence="1">
    <location>
        <position position="1"/>
    </location>
</feature>
<reference evidence="1 2" key="1">
    <citation type="journal article" date="2019" name="Sci. Rep.">
        <title>Orb-weaving spider Araneus ventricosus genome elucidates the spidroin gene catalogue.</title>
        <authorList>
            <person name="Kono N."/>
            <person name="Nakamura H."/>
            <person name="Ohtoshi R."/>
            <person name="Moran D.A.P."/>
            <person name="Shinohara A."/>
            <person name="Yoshida Y."/>
            <person name="Fujiwara M."/>
            <person name="Mori M."/>
            <person name="Tomita M."/>
            <person name="Arakawa K."/>
        </authorList>
    </citation>
    <scope>NUCLEOTIDE SEQUENCE [LARGE SCALE GENOMIC DNA]</scope>
</reference>
<dbReference type="EMBL" id="BGPR01060561">
    <property type="protein sequence ID" value="GBO36403.1"/>
    <property type="molecule type" value="Genomic_DNA"/>
</dbReference>
<accession>A0A4Y2WFI4</accession>
<keyword evidence="2" id="KW-1185">Reference proteome</keyword>
<proteinExistence type="predicted"/>
<protein>
    <submittedName>
        <fullName evidence="1">Uncharacterized protein</fullName>
    </submittedName>
</protein>
<name>A0A4Y2WFI4_ARAVE</name>
<evidence type="ECO:0000313" key="1">
    <source>
        <dbReference type="EMBL" id="GBO36403.1"/>
    </source>
</evidence>